<protein>
    <submittedName>
        <fullName evidence="1">Uncharacterized protein</fullName>
    </submittedName>
</protein>
<dbReference type="Proteomes" id="UP000688137">
    <property type="component" value="Unassembled WGS sequence"/>
</dbReference>
<reference evidence="1" key="1">
    <citation type="submission" date="2021-01" db="EMBL/GenBank/DDBJ databases">
        <authorList>
            <consortium name="Genoscope - CEA"/>
            <person name="William W."/>
        </authorList>
    </citation>
    <scope>NUCLEOTIDE SEQUENCE</scope>
</reference>
<proteinExistence type="predicted"/>
<dbReference type="AlphaFoldDB" id="A0A8S1K3E7"/>
<evidence type="ECO:0000313" key="2">
    <source>
        <dbReference type="Proteomes" id="UP000688137"/>
    </source>
</evidence>
<comment type="caution">
    <text evidence="1">The sequence shown here is derived from an EMBL/GenBank/DDBJ whole genome shotgun (WGS) entry which is preliminary data.</text>
</comment>
<evidence type="ECO:0000313" key="1">
    <source>
        <dbReference type="EMBL" id="CAD8044848.1"/>
    </source>
</evidence>
<dbReference type="EMBL" id="CAJJDM010000004">
    <property type="protein sequence ID" value="CAD8044848.1"/>
    <property type="molecule type" value="Genomic_DNA"/>
</dbReference>
<name>A0A8S1K3E7_PARPR</name>
<gene>
    <name evidence="1" type="ORF">PPRIM_AZ9-3.1.T0080417</name>
</gene>
<accession>A0A8S1K3E7</accession>
<organism evidence="1 2">
    <name type="scientific">Paramecium primaurelia</name>
    <dbReference type="NCBI Taxonomy" id="5886"/>
    <lineage>
        <taxon>Eukaryota</taxon>
        <taxon>Sar</taxon>
        <taxon>Alveolata</taxon>
        <taxon>Ciliophora</taxon>
        <taxon>Intramacronucleata</taxon>
        <taxon>Oligohymenophorea</taxon>
        <taxon>Peniculida</taxon>
        <taxon>Parameciidae</taxon>
        <taxon>Paramecium</taxon>
    </lineage>
</organism>
<keyword evidence="2" id="KW-1185">Reference proteome</keyword>
<sequence>MKQNMAHTYQIMNRIGFIKKIISTYQKTNYQTQTKLLVKVEIQFINNKDKIKLKDKNEELEYQLKESSQREGQYNYLKQLTFMLRRQNSKIPEISKLNTFLFKRALEVIYNIRQHKNEILFNDRQKFVKDNLNYQYSDNNYILKLKIFKSLKNRITQQDKKIFNVQQKKQYQLKEREQQFKIIFILFKIEEKQKQKNEFDQVLLILKMYEDQWKERVQEKITKIKEVQQKLKIIK</sequence>